<dbReference type="PRINTS" id="PR00420">
    <property type="entry name" value="RNGMNOXGNASE"/>
</dbReference>
<name>A0A5R9FEV7_9ACTN</name>
<dbReference type="PANTHER" id="PTHR43476">
    <property type="entry name" value="3-(3-HYDROXY-PHENYL)PROPIONATE/3-HYDROXYCINNAMIC ACID HYDROXYLASE"/>
    <property type="match status" value="1"/>
</dbReference>
<evidence type="ECO:0000256" key="1">
    <source>
        <dbReference type="ARBA" id="ARBA00023002"/>
    </source>
</evidence>
<dbReference type="Gene3D" id="3.30.70.2450">
    <property type="match status" value="1"/>
</dbReference>
<dbReference type="GO" id="GO:0008688">
    <property type="term" value="F:3-(3-hydroxyphenyl)propionate hydroxylase activity"/>
    <property type="evidence" value="ECO:0007669"/>
    <property type="project" value="TreeGrafter"/>
</dbReference>
<dbReference type="Pfam" id="PF01494">
    <property type="entry name" value="FAD_binding_3"/>
    <property type="match status" value="1"/>
</dbReference>
<feature type="domain" description="FAD-binding" evidence="3">
    <location>
        <begin position="7"/>
        <end position="348"/>
    </location>
</feature>
<keyword evidence="5" id="KW-1185">Reference proteome</keyword>
<keyword evidence="2" id="KW-0812">Transmembrane</keyword>
<dbReference type="RefSeq" id="WP_138048557.1">
    <property type="nucleotide sequence ID" value="NZ_VBZC01000042.1"/>
</dbReference>
<dbReference type="NCBIfam" id="NF004829">
    <property type="entry name" value="PRK06183.1-3"/>
    <property type="match status" value="1"/>
</dbReference>
<feature type="transmembrane region" description="Helical" evidence="2">
    <location>
        <begin position="6"/>
        <end position="26"/>
    </location>
</feature>
<evidence type="ECO:0000313" key="5">
    <source>
        <dbReference type="Proteomes" id="UP000305906"/>
    </source>
</evidence>
<proteinExistence type="predicted"/>
<dbReference type="Gene3D" id="3.50.50.60">
    <property type="entry name" value="FAD/NAD(P)-binding domain"/>
    <property type="match status" value="1"/>
</dbReference>
<gene>
    <name evidence="4" type="ORF">FE633_31380</name>
</gene>
<comment type="caution">
    <text evidence="4">The sequence shown here is derived from an EMBL/GenBank/DDBJ whole genome shotgun (WGS) entry which is preliminary data.</text>
</comment>
<dbReference type="AlphaFoldDB" id="A0A5R9FEV7"/>
<dbReference type="PANTHER" id="PTHR43476:SF3">
    <property type="entry name" value="FAD-BINDING MONOOXYGENASE"/>
    <property type="match status" value="1"/>
</dbReference>
<dbReference type="InterPro" id="IPR002938">
    <property type="entry name" value="FAD-bd"/>
</dbReference>
<sequence length="536" mass="58626">MSTAARVPVVIIGAGPVGVTAALLLARRGVRTVVLERHHDVYPLPRAVAADDEVRRILQAAGVQEEFAAIARPARGLRLLDARHRVMAEFPRTAQGSHGFPQTSMFDQPELERVLRDALARTPECELRGGVEVVGVEQDGDGPGGDGPVRVTYRDDEGEHLLRTDAALGCDGAGGLTRDAIGATWEDLRFEERWTVIDVRTSLPVRCWEGVEQICDPRRPATFMRIGEDRYRWEFRLRDDSELDHERLRELIAPWVDLAHGADFEVVRQAQYTFRARIADRWRRGRVFLLGDAAHLTPPFIGQGLCAGLRDAHNLTWKLARVLQQGADERLLDTYESERKPHARHVIRLAVAMGWAMTGGEDGAAAIRRGVLAAAVRIPGLSTAAARDLSPALTAGPLVRRRIRLGGRGLVGGFCPQPWVTVDGHPARLDELLGDSFAVLTAVPLSPSLKAVVDGVGARTIPVSDLADDGRLAAWLREGRADAVLLRPDRVVMDVVPSGGRDFTGTAGWASLLHSTRSPVPSQRSVEKSLLRSTTR</sequence>
<protein>
    <submittedName>
        <fullName evidence="4">Bifunctional 3-(3-hydroxy-phenyl)propionate/3-hydroxycinnamic acid hydroxylase</fullName>
    </submittedName>
</protein>
<dbReference type="GO" id="GO:0019622">
    <property type="term" value="P:3-(3-hydroxy)phenylpropionate catabolic process"/>
    <property type="evidence" value="ECO:0007669"/>
    <property type="project" value="TreeGrafter"/>
</dbReference>
<evidence type="ECO:0000256" key="2">
    <source>
        <dbReference type="SAM" id="Phobius"/>
    </source>
</evidence>
<evidence type="ECO:0000259" key="3">
    <source>
        <dbReference type="Pfam" id="PF01494"/>
    </source>
</evidence>
<reference evidence="4 5" key="1">
    <citation type="submission" date="2019-05" db="EMBL/GenBank/DDBJ databases">
        <title>Streptomyces sp. NEAU-C151, a novel actinomycete isolated from soil.</title>
        <authorList>
            <person name="Han L."/>
            <person name="Jiang H."/>
        </authorList>
    </citation>
    <scope>NUCLEOTIDE SEQUENCE [LARGE SCALE GENOMIC DNA]</scope>
    <source>
        <strain evidence="4 5">NEAU-C151</strain>
    </source>
</reference>
<dbReference type="EMBL" id="VBZC01000042">
    <property type="protein sequence ID" value="TLS42332.1"/>
    <property type="molecule type" value="Genomic_DNA"/>
</dbReference>
<accession>A0A5R9FEV7</accession>
<keyword evidence="1" id="KW-0560">Oxidoreductase</keyword>
<evidence type="ECO:0000313" key="4">
    <source>
        <dbReference type="EMBL" id="TLS42332.1"/>
    </source>
</evidence>
<dbReference type="SUPFAM" id="SSF51905">
    <property type="entry name" value="FAD/NAD(P)-binding domain"/>
    <property type="match status" value="1"/>
</dbReference>
<keyword evidence="2" id="KW-1133">Transmembrane helix</keyword>
<dbReference type="Gene3D" id="3.40.30.120">
    <property type="match status" value="1"/>
</dbReference>
<keyword evidence="2" id="KW-0472">Membrane</keyword>
<dbReference type="InterPro" id="IPR050631">
    <property type="entry name" value="PheA/TfdB_FAD_monoxygenase"/>
</dbReference>
<dbReference type="InterPro" id="IPR036188">
    <property type="entry name" value="FAD/NAD-bd_sf"/>
</dbReference>
<dbReference type="GO" id="GO:0071949">
    <property type="term" value="F:FAD binding"/>
    <property type="evidence" value="ECO:0007669"/>
    <property type="project" value="InterPro"/>
</dbReference>
<organism evidence="4 5">
    <name type="scientific">Streptomyces montanus</name>
    <dbReference type="NCBI Taxonomy" id="2580423"/>
    <lineage>
        <taxon>Bacteria</taxon>
        <taxon>Bacillati</taxon>
        <taxon>Actinomycetota</taxon>
        <taxon>Actinomycetes</taxon>
        <taxon>Kitasatosporales</taxon>
        <taxon>Streptomycetaceae</taxon>
        <taxon>Streptomyces</taxon>
    </lineage>
</organism>
<dbReference type="Proteomes" id="UP000305906">
    <property type="component" value="Unassembled WGS sequence"/>
</dbReference>